<dbReference type="EMBL" id="MU864460">
    <property type="protein sequence ID" value="KAK4185144.1"/>
    <property type="molecule type" value="Genomic_DNA"/>
</dbReference>
<gene>
    <name evidence="2" type="ORF">QBC35DRAFT_534420</name>
</gene>
<reference evidence="2" key="1">
    <citation type="journal article" date="2023" name="Mol. Phylogenet. Evol.">
        <title>Genome-scale phylogeny and comparative genomics of the fungal order Sordariales.</title>
        <authorList>
            <person name="Hensen N."/>
            <person name="Bonometti L."/>
            <person name="Westerberg I."/>
            <person name="Brannstrom I.O."/>
            <person name="Guillou S."/>
            <person name="Cros-Aarteil S."/>
            <person name="Calhoun S."/>
            <person name="Haridas S."/>
            <person name="Kuo A."/>
            <person name="Mondo S."/>
            <person name="Pangilinan J."/>
            <person name="Riley R."/>
            <person name="LaButti K."/>
            <person name="Andreopoulos B."/>
            <person name="Lipzen A."/>
            <person name="Chen C."/>
            <person name="Yan M."/>
            <person name="Daum C."/>
            <person name="Ng V."/>
            <person name="Clum A."/>
            <person name="Steindorff A."/>
            <person name="Ohm R.A."/>
            <person name="Martin F."/>
            <person name="Silar P."/>
            <person name="Natvig D.O."/>
            <person name="Lalanne C."/>
            <person name="Gautier V."/>
            <person name="Ament-Velasquez S.L."/>
            <person name="Kruys A."/>
            <person name="Hutchinson M.I."/>
            <person name="Powell A.J."/>
            <person name="Barry K."/>
            <person name="Miller A.N."/>
            <person name="Grigoriev I.V."/>
            <person name="Debuchy R."/>
            <person name="Gladieux P."/>
            <person name="Hiltunen Thoren M."/>
            <person name="Johannesson H."/>
        </authorList>
    </citation>
    <scope>NUCLEOTIDE SEQUENCE</scope>
    <source>
        <strain evidence="2">PSN309</strain>
    </source>
</reference>
<reference evidence="2" key="2">
    <citation type="submission" date="2023-05" db="EMBL/GenBank/DDBJ databases">
        <authorList>
            <consortium name="Lawrence Berkeley National Laboratory"/>
            <person name="Steindorff A."/>
            <person name="Hensen N."/>
            <person name="Bonometti L."/>
            <person name="Westerberg I."/>
            <person name="Brannstrom I.O."/>
            <person name="Guillou S."/>
            <person name="Cros-Aarteil S."/>
            <person name="Calhoun S."/>
            <person name="Haridas S."/>
            <person name="Kuo A."/>
            <person name="Mondo S."/>
            <person name="Pangilinan J."/>
            <person name="Riley R."/>
            <person name="Labutti K."/>
            <person name="Andreopoulos B."/>
            <person name="Lipzen A."/>
            <person name="Chen C."/>
            <person name="Yanf M."/>
            <person name="Daum C."/>
            <person name="Ng V."/>
            <person name="Clum A."/>
            <person name="Ohm R."/>
            <person name="Martin F."/>
            <person name="Silar P."/>
            <person name="Natvig D."/>
            <person name="Lalanne C."/>
            <person name="Gautier V."/>
            <person name="Ament-Velasquez S.L."/>
            <person name="Kruys A."/>
            <person name="Hutchinson M.I."/>
            <person name="Powell A.J."/>
            <person name="Barry K."/>
            <person name="Miller A.N."/>
            <person name="Grigoriev I.V."/>
            <person name="Debuchy R."/>
            <person name="Gladieux P."/>
            <person name="Thoren M.H."/>
            <person name="Johannesson H."/>
        </authorList>
    </citation>
    <scope>NUCLEOTIDE SEQUENCE</scope>
    <source>
        <strain evidence="2">PSN309</strain>
    </source>
</reference>
<dbReference type="Proteomes" id="UP001302126">
    <property type="component" value="Unassembled WGS sequence"/>
</dbReference>
<organism evidence="2 3">
    <name type="scientific">Podospora australis</name>
    <dbReference type="NCBI Taxonomy" id="1536484"/>
    <lineage>
        <taxon>Eukaryota</taxon>
        <taxon>Fungi</taxon>
        <taxon>Dikarya</taxon>
        <taxon>Ascomycota</taxon>
        <taxon>Pezizomycotina</taxon>
        <taxon>Sordariomycetes</taxon>
        <taxon>Sordariomycetidae</taxon>
        <taxon>Sordariales</taxon>
        <taxon>Podosporaceae</taxon>
        <taxon>Podospora</taxon>
    </lineage>
</organism>
<sequence>MPSTIPYDPQLTLANIVSEEALKNVELIAKEQAPVDAEQDELNSLLSSRRSLDMTRTELQQLGIPIKNLNDSIDTLNKDIETVAAKYADLKITAEGKIKDLRAKISAVHSKQESPVDFVKTEIKSLPLASDSINMDVQYFSLDTNAEDSSAYASTIASYVSNSTSFLGTTVSRQMSSSAAHQVANQVSKHNIAGTLVISVSCTHKNATVLAPFVLNVDKGIKVWNHLFPGDKILPTSTKNMLEIASKDDPDGANRFSIISGMTYGSSFVGMVHILNTTSTSASESMTSMVASLQAQMDAGGWLAKASGGFGVNASIANDVKNLLSSQNITSHVTMICMGVIPSLVASDVKLGVAKFAQFDPKSTMESIATLQNATVAGQDTVKQSADAARTGQQMVSMKAGEIKAALEALAVIDDGNNKVLDINSLMTAFEDYLKKAAEGTSGVPINYYLKDITKSMLAEMWVSKYYPGRYLSIKYDDSEGGDTPPAPGPSPPPADHIRYQ</sequence>
<evidence type="ECO:0000256" key="1">
    <source>
        <dbReference type="SAM" id="MobiDB-lite"/>
    </source>
</evidence>
<feature type="compositionally biased region" description="Pro residues" evidence="1">
    <location>
        <begin position="485"/>
        <end position="495"/>
    </location>
</feature>
<evidence type="ECO:0000313" key="3">
    <source>
        <dbReference type="Proteomes" id="UP001302126"/>
    </source>
</evidence>
<keyword evidence="3" id="KW-1185">Reference proteome</keyword>
<proteinExistence type="predicted"/>
<protein>
    <submittedName>
        <fullName evidence="2">Uncharacterized protein</fullName>
    </submittedName>
</protein>
<evidence type="ECO:0000313" key="2">
    <source>
        <dbReference type="EMBL" id="KAK4185144.1"/>
    </source>
</evidence>
<feature type="region of interest" description="Disordered" evidence="1">
    <location>
        <begin position="477"/>
        <end position="501"/>
    </location>
</feature>
<accession>A0AAN6WNK4</accession>
<dbReference type="AlphaFoldDB" id="A0AAN6WNK4"/>
<name>A0AAN6WNK4_9PEZI</name>
<comment type="caution">
    <text evidence="2">The sequence shown here is derived from an EMBL/GenBank/DDBJ whole genome shotgun (WGS) entry which is preliminary data.</text>
</comment>